<feature type="domain" description="Pycsar effector protein" evidence="10">
    <location>
        <begin position="69"/>
        <end position="224"/>
    </location>
</feature>
<evidence type="ECO:0000256" key="3">
    <source>
        <dbReference type="ARBA" id="ARBA00022692"/>
    </source>
</evidence>
<dbReference type="RefSeq" id="WP_103921940.1">
    <property type="nucleotide sequence ID" value="NZ_FMSV02000549.1"/>
</dbReference>
<evidence type="ECO:0000256" key="5">
    <source>
        <dbReference type="ARBA" id="ARBA00022989"/>
    </source>
</evidence>
<keyword evidence="7 9" id="KW-0472">Membrane</keyword>
<proteinExistence type="predicted"/>
<gene>
    <name evidence="11" type="ORF">MBHS_04289</name>
</gene>
<feature type="transmembrane region" description="Helical" evidence="9">
    <location>
        <begin position="109"/>
        <end position="133"/>
    </location>
</feature>
<keyword evidence="2" id="KW-1003">Cell membrane</keyword>
<protein>
    <recommendedName>
        <fullName evidence="10">Pycsar effector protein domain-containing protein</fullName>
    </recommendedName>
</protein>
<evidence type="ECO:0000256" key="9">
    <source>
        <dbReference type="SAM" id="Phobius"/>
    </source>
</evidence>
<dbReference type="AlphaFoldDB" id="A0A1H6FEC6"/>
<dbReference type="GO" id="GO:0000166">
    <property type="term" value="F:nucleotide binding"/>
    <property type="evidence" value="ECO:0007669"/>
    <property type="project" value="UniProtKB-KW"/>
</dbReference>
<comment type="subcellular location">
    <subcellularLocation>
        <location evidence="1">Cell membrane</location>
    </subcellularLocation>
</comment>
<name>A0A1H6FEC6_9GAMM</name>
<dbReference type="EMBL" id="FMSV02000549">
    <property type="protein sequence ID" value="SEH08397.1"/>
    <property type="molecule type" value="Genomic_DNA"/>
</dbReference>
<evidence type="ECO:0000256" key="8">
    <source>
        <dbReference type="SAM" id="MobiDB-lite"/>
    </source>
</evidence>
<keyword evidence="4" id="KW-0547">Nucleotide-binding</keyword>
<evidence type="ECO:0000256" key="7">
    <source>
        <dbReference type="ARBA" id="ARBA00023136"/>
    </source>
</evidence>
<keyword evidence="12" id="KW-1185">Reference proteome</keyword>
<organism evidence="11 12">
    <name type="scientific">Candidatus Venteria ishoeyi</name>
    <dbReference type="NCBI Taxonomy" id="1899563"/>
    <lineage>
        <taxon>Bacteria</taxon>
        <taxon>Pseudomonadati</taxon>
        <taxon>Pseudomonadota</taxon>
        <taxon>Gammaproteobacteria</taxon>
        <taxon>Thiotrichales</taxon>
        <taxon>Thiotrichaceae</taxon>
        <taxon>Venteria</taxon>
    </lineage>
</organism>
<evidence type="ECO:0000313" key="12">
    <source>
        <dbReference type="Proteomes" id="UP000236724"/>
    </source>
</evidence>
<keyword evidence="5 9" id="KW-1133">Transmembrane helix</keyword>
<dbReference type="Pfam" id="PF18967">
    <property type="entry name" value="PycTM"/>
    <property type="match status" value="1"/>
</dbReference>
<evidence type="ECO:0000256" key="1">
    <source>
        <dbReference type="ARBA" id="ARBA00004236"/>
    </source>
</evidence>
<evidence type="ECO:0000256" key="6">
    <source>
        <dbReference type="ARBA" id="ARBA00023118"/>
    </source>
</evidence>
<feature type="transmembrane region" description="Helical" evidence="9">
    <location>
        <begin position="210"/>
        <end position="230"/>
    </location>
</feature>
<dbReference type="Proteomes" id="UP000236724">
    <property type="component" value="Unassembled WGS sequence"/>
</dbReference>
<dbReference type="InterPro" id="IPR043760">
    <property type="entry name" value="PycTM_dom"/>
</dbReference>
<keyword evidence="6" id="KW-0051">Antiviral defense</keyword>
<feature type="transmembrane region" description="Helical" evidence="9">
    <location>
        <begin position="84"/>
        <end position="103"/>
    </location>
</feature>
<dbReference type="OrthoDB" id="5560405at2"/>
<accession>A0A1H6FEC6</accession>
<evidence type="ECO:0000313" key="11">
    <source>
        <dbReference type="EMBL" id="SEH08397.1"/>
    </source>
</evidence>
<evidence type="ECO:0000256" key="4">
    <source>
        <dbReference type="ARBA" id="ARBA00022741"/>
    </source>
</evidence>
<feature type="region of interest" description="Disordered" evidence="8">
    <location>
        <begin position="1"/>
        <end position="20"/>
    </location>
</feature>
<keyword evidence="3 9" id="KW-0812">Transmembrane</keyword>
<dbReference type="GO" id="GO:0051607">
    <property type="term" value="P:defense response to virus"/>
    <property type="evidence" value="ECO:0007669"/>
    <property type="project" value="UniProtKB-KW"/>
</dbReference>
<evidence type="ECO:0000256" key="2">
    <source>
        <dbReference type="ARBA" id="ARBA00022475"/>
    </source>
</evidence>
<dbReference type="GO" id="GO:0005886">
    <property type="term" value="C:plasma membrane"/>
    <property type="evidence" value="ECO:0007669"/>
    <property type="project" value="UniProtKB-SubCell"/>
</dbReference>
<sequence>MSTTSSQVINLDPPSSPLADNIEDTAKALKKTKLKNNKKNSKIKIKPKLAELESASGRSIDSMYRNAYRTQLDLIRLADNKSNIMISINGLILSVIVTAWAMIKNHTEAIFFIPISIFILSSLFSMFFSVLAARPKKYCSSAQFDDFAKKKANLMFFYDQVSLSADEYVRAVDQACSSNEHIYNHMSRHIYRLGLVITSKFKLLNMAYSLFIYGLCISVLSFLLIEFNLIL</sequence>
<reference evidence="11 12" key="1">
    <citation type="submission" date="2016-10" db="EMBL/GenBank/DDBJ databases">
        <authorList>
            <person name="de Groot N.N."/>
        </authorList>
    </citation>
    <scope>NUCLEOTIDE SEQUENCE [LARGE SCALE GENOMIC DNA]</scope>
    <source>
        <strain evidence="11">MBHS1</strain>
    </source>
</reference>
<evidence type="ECO:0000259" key="10">
    <source>
        <dbReference type="Pfam" id="PF18967"/>
    </source>
</evidence>